<dbReference type="Pfam" id="PF01381">
    <property type="entry name" value="HTH_3"/>
    <property type="match status" value="1"/>
</dbReference>
<dbReference type="InterPro" id="IPR041413">
    <property type="entry name" value="MLTR_LBD"/>
</dbReference>
<proteinExistence type="predicted"/>
<dbReference type="CDD" id="cd00093">
    <property type="entry name" value="HTH_XRE"/>
    <property type="match status" value="1"/>
</dbReference>
<accession>A0A2K9N9M9</accession>
<sequence length="277" mass="30113">MSSPARQPAPRRRINNAEAFGPLLKRWRASRGLSQLDLALSCNTSQRHLSFLESGRSRPSRGMVLQLATALSVPLRHQNALMLAAGFAPAWDSSPLDAPEMAPVKAAITHMLETQSPFPAVVVDRHYNLIQANAGAQRLLGFLAGPAIAQMPNPNLVRLLLSPDMRGMVENWAEVAAWMVRRIKAEALLEDPVQAVGADPFADLLADPDLAALGAPFGDGLPDAPTLYTRFHKDGVRLSLFSIIAMVGTPLDAGLQNLRVELFYPADAATREWFSRP</sequence>
<dbReference type="KEGG" id="ncb:C0V82_06120"/>
<dbReference type="InterPro" id="IPR001387">
    <property type="entry name" value="Cro/C1-type_HTH"/>
</dbReference>
<evidence type="ECO:0000313" key="1">
    <source>
        <dbReference type="EMBL" id="AUN29851.1"/>
    </source>
</evidence>
<dbReference type="Gene3D" id="3.30.450.180">
    <property type="match status" value="1"/>
</dbReference>
<organism evidence="1 2">
    <name type="scientific">Niveispirillum cyanobacteriorum</name>
    <dbReference type="NCBI Taxonomy" id="1612173"/>
    <lineage>
        <taxon>Bacteria</taxon>
        <taxon>Pseudomonadati</taxon>
        <taxon>Pseudomonadota</taxon>
        <taxon>Alphaproteobacteria</taxon>
        <taxon>Rhodospirillales</taxon>
        <taxon>Azospirillaceae</taxon>
        <taxon>Niveispirillum</taxon>
    </lineage>
</organism>
<gene>
    <name evidence="1" type="ORF">C0V82_06120</name>
</gene>
<keyword evidence="2" id="KW-1185">Reference proteome</keyword>
<dbReference type="InterPro" id="IPR010982">
    <property type="entry name" value="Lambda_DNA-bd_dom_sf"/>
</dbReference>
<dbReference type="Pfam" id="PF17765">
    <property type="entry name" value="MLTR_LBD"/>
    <property type="match status" value="1"/>
</dbReference>
<dbReference type="Proteomes" id="UP000234752">
    <property type="component" value="Chromosome eg_1"/>
</dbReference>
<dbReference type="GO" id="GO:0003677">
    <property type="term" value="F:DNA binding"/>
    <property type="evidence" value="ECO:0007669"/>
    <property type="project" value="InterPro"/>
</dbReference>
<evidence type="ECO:0000313" key="2">
    <source>
        <dbReference type="Proteomes" id="UP000234752"/>
    </source>
</evidence>
<reference evidence="1 2" key="1">
    <citation type="submission" date="2017-12" db="EMBL/GenBank/DDBJ databases">
        <title>Genomes of bacteria within cyanobacterial aggregates.</title>
        <authorList>
            <person name="Cai H."/>
        </authorList>
    </citation>
    <scope>NUCLEOTIDE SEQUENCE [LARGE SCALE GENOMIC DNA]</scope>
    <source>
        <strain evidence="1 2">TH16</strain>
    </source>
</reference>
<dbReference type="RefSeq" id="WP_102111569.1">
    <property type="nucleotide sequence ID" value="NZ_BMGN01000003.1"/>
</dbReference>
<dbReference type="SUPFAM" id="SSF47413">
    <property type="entry name" value="lambda repressor-like DNA-binding domains"/>
    <property type="match status" value="1"/>
</dbReference>
<dbReference type="PANTHER" id="PTHR35010">
    <property type="entry name" value="BLL4672 PROTEIN-RELATED"/>
    <property type="match status" value="1"/>
</dbReference>
<dbReference type="OrthoDB" id="9785973at2"/>
<dbReference type="SMART" id="SM00530">
    <property type="entry name" value="HTH_XRE"/>
    <property type="match status" value="1"/>
</dbReference>
<dbReference type="Gene3D" id="1.10.260.40">
    <property type="entry name" value="lambda repressor-like DNA-binding domains"/>
    <property type="match status" value="1"/>
</dbReference>
<protein>
    <submittedName>
        <fullName evidence="1">XRE family transcriptional regulator</fullName>
    </submittedName>
</protein>
<dbReference type="PANTHER" id="PTHR35010:SF4">
    <property type="entry name" value="BLL5781 PROTEIN"/>
    <property type="match status" value="1"/>
</dbReference>
<dbReference type="PROSITE" id="PS50943">
    <property type="entry name" value="HTH_CROC1"/>
    <property type="match status" value="1"/>
</dbReference>
<dbReference type="AlphaFoldDB" id="A0A2K9N9M9"/>
<dbReference type="EMBL" id="CP025611">
    <property type="protein sequence ID" value="AUN29851.1"/>
    <property type="molecule type" value="Genomic_DNA"/>
</dbReference>
<name>A0A2K9N9M9_9PROT</name>